<keyword evidence="2" id="KW-1185">Reference proteome</keyword>
<proteinExistence type="predicted"/>
<name>A0A9Q3J4Q8_9BASI</name>
<dbReference type="Proteomes" id="UP000765509">
    <property type="component" value="Unassembled WGS sequence"/>
</dbReference>
<gene>
    <name evidence="1" type="ORF">O181_094995</name>
</gene>
<comment type="caution">
    <text evidence="1">The sequence shown here is derived from an EMBL/GenBank/DDBJ whole genome shotgun (WGS) entry which is preliminary data.</text>
</comment>
<organism evidence="1 2">
    <name type="scientific">Austropuccinia psidii MF-1</name>
    <dbReference type="NCBI Taxonomy" id="1389203"/>
    <lineage>
        <taxon>Eukaryota</taxon>
        <taxon>Fungi</taxon>
        <taxon>Dikarya</taxon>
        <taxon>Basidiomycota</taxon>
        <taxon>Pucciniomycotina</taxon>
        <taxon>Pucciniomycetes</taxon>
        <taxon>Pucciniales</taxon>
        <taxon>Sphaerophragmiaceae</taxon>
        <taxon>Austropuccinia</taxon>
    </lineage>
</organism>
<dbReference type="EMBL" id="AVOT02062193">
    <property type="protein sequence ID" value="MBW0555280.1"/>
    <property type="molecule type" value="Genomic_DNA"/>
</dbReference>
<reference evidence="1" key="1">
    <citation type="submission" date="2021-03" db="EMBL/GenBank/DDBJ databases">
        <title>Draft genome sequence of rust myrtle Austropuccinia psidii MF-1, a brazilian biotype.</title>
        <authorList>
            <person name="Quecine M.C."/>
            <person name="Pachon D.M.R."/>
            <person name="Bonatelli M.L."/>
            <person name="Correr F.H."/>
            <person name="Franceschini L.M."/>
            <person name="Leite T.F."/>
            <person name="Margarido G.R.A."/>
            <person name="Almeida C.A."/>
            <person name="Ferrarezi J.A."/>
            <person name="Labate C.A."/>
        </authorList>
    </citation>
    <scope>NUCLEOTIDE SEQUENCE</scope>
    <source>
        <strain evidence="1">MF-1</strain>
    </source>
</reference>
<sequence>MNVPKNDTRNNEEVLIDLKLSQQDVGTYCVLVRCINSRRGITSKISFGPNLPSKHSVGHILNPCLLSSAFFQLPRITNGILYPYAHFVNHSGCHQNPYNTLVLGTANHVTILSVTSIMKVLIIETLLLQ</sequence>
<evidence type="ECO:0000313" key="1">
    <source>
        <dbReference type="EMBL" id="MBW0555280.1"/>
    </source>
</evidence>
<protein>
    <submittedName>
        <fullName evidence="1">Uncharacterized protein</fullName>
    </submittedName>
</protein>
<evidence type="ECO:0000313" key="2">
    <source>
        <dbReference type="Proteomes" id="UP000765509"/>
    </source>
</evidence>
<dbReference type="AlphaFoldDB" id="A0A9Q3J4Q8"/>
<accession>A0A9Q3J4Q8</accession>